<organism evidence="2 3">
    <name type="scientific">Discina gigas</name>
    <dbReference type="NCBI Taxonomy" id="1032678"/>
    <lineage>
        <taxon>Eukaryota</taxon>
        <taxon>Fungi</taxon>
        <taxon>Dikarya</taxon>
        <taxon>Ascomycota</taxon>
        <taxon>Pezizomycotina</taxon>
        <taxon>Pezizomycetes</taxon>
        <taxon>Pezizales</taxon>
        <taxon>Discinaceae</taxon>
        <taxon>Discina</taxon>
    </lineage>
</organism>
<evidence type="ECO:0000313" key="2">
    <source>
        <dbReference type="EMBL" id="KAL0634796.1"/>
    </source>
</evidence>
<keyword evidence="3" id="KW-1185">Reference proteome</keyword>
<dbReference type="EMBL" id="JBBBZM010000085">
    <property type="protein sequence ID" value="KAL0634796.1"/>
    <property type="molecule type" value="Genomic_DNA"/>
</dbReference>
<feature type="region of interest" description="Disordered" evidence="1">
    <location>
        <begin position="160"/>
        <end position="206"/>
    </location>
</feature>
<sequence length="298" mass="32819">MPEKFISALPVPTVSSPNPAMHRSKKKLRMESHYFNTSLALHVSKTHGPRRPSTESANPVETVFPTTKYKMNSNSWFQHAFGIGANSSGTQESSAPYNGKIFSGRPKHYDNVTGKSVPTNLMGFSQLYKVGDDSDDVFVPAGTIDFTRVVMDSLGPISIGSDKDEGYSSRNSIGRGAAASAAATTQRKSRKREPPKDFEVEQDKKRVKAQAKTEETWMFGRALAKKHVHSLWRDTPAGKKWVAAGGQKEQVVRSTRLGTVGGRKQLYDRKGNKSFLFLQMTIPSEDMVEIAPSPISPV</sequence>
<reference evidence="2 3" key="1">
    <citation type="submission" date="2024-02" db="EMBL/GenBank/DDBJ databases">
        <title>Discinaceae phylogenomics.</title>
        <authorList>
            <person name="Dirks A.C."/>
            <person name="James T.Y."/>
        </authorList>
    </citation>
    <scope>NUCLEOTIDE SEQUENCE [LARGE SCALE GENOMIC DNA]</scope>
    <source>
        <strain evidence="2 3">ACD0624</strain>
    </source>
</reference>
<feature type="compositionally biased region" description="Basic and acidic residues" evidence="1">
    <location>
        <begin position="192"/>
        <end position="204"/>
    </location>
</feature>
<evidence type="ECO:0000313" key="3">
    <source>
        <dbReference type="Proteomes" id="UP001447188"/>
    </source>
</evidence>
<protein>
    <submittedName>
        <fullName evidence="2">Uncharacterized protein</fullName>
    </submittedName>
</protein>
<gene>
    <name evidence="2" type="ORF">Q9L58_006313</name>
</gene>
<evidence type="ECO:0000256" key="1">
    <source>
        <dbReference type="SAM" id="MobiDB-lite"/>
    </source>
</evidence>
<proteinExistence type="predicted"/>
<accession>A0ABR3GGW8</accession>
<comment type="caution">
    <text evidence="2">The sequence shown here is derived from an EMBL/GenBank/DDBJ whole genome shotgun (WGS) entry which is preliminary data.</text>
</comment>
<dbReference type="Proteomes" id="UP001447188">
    <property type="component" value="Unassembled WGS sequence"/>
</dbReference>
<name>A0ABR3GGW8_9PEZI</name>